<organism evidence="4 5">
    <name type="scientific">Chitinophaga rhizophila</name>
    <dbReference type="NCBI Taxonomy" id="2866212"/>
    <lineage>
        <taxon>Bacteria</taxon>
        <taxon>Pseudomonadati</taxon>
        <taxon>Bacteroidota</taxon>
        <taxon>Chitinophagia</taxon>
        <taxon>Chitinophagales</taxon>
        <taxon>Chitinophagaceae</taxon>
        <taxon>Chitinophaga</taxon>
    </lineage>
</organism>
<name>A0ABS7GA75_9BACT</name>
<accession>A0ABS7GA75</accession>
<dbReference type="PANTHER" id="PTHR11510">
    <property type="entry name" value="MYO-INOSITOL-1 PHOSPHATE SYNTHASE"/>
    <property type="match status" value="1"/>
</dbReference>
<dbReference type="InterPro" id="IPR013021">
    <property type="entry name" value="Myo-inos-1-P_Synthase_GAPDH"/>
</dbReference>
<evidence type="ECO:0000259" key="3">
    <source>
        <dbReference type="Pfam" id="PF01658"/>
    </source>
</evidence>
<dbReference type="Proteomes" id="UP000812961">
    <property type="component" value="Unassembled WGS sequence"/>
</dbReference>
<dbReference type="Gene3D" id="3.40.50.720">
    <property type="entry name" value="NAD(P)-binding Rossmann-like Domain"/>
    <property type="match status" value="1"/>
</dbReference>
<dbReference type="Gene3D" id="3.30.360.10">
    <property type="entry name" value="Dihydrodipicolinate Reductase, domain 2"/>
    <property type="match status" value="1"/>
</dbReference>
<sequence>MKQQIKEAKGKLGVLMPGLGAVATTFIAGVESIKKGLSKPIGSVAQMGHIRLGKRTENRNPLIKEFVPLANLDDLVFGGWDVYEDNVYTAAVKAEVLDKFQLEAIRPALESIIPMKAAFDKNFVKNLDGTHVKDYKTRYDLAQAVIDDIKNFQQEKGCDRVVMVWCGSTEIYHEAADVHMSLAAFEQGLKDNDPRIAPSMIYAYAALTLGVPFANGAPNLTCDIPALVELSKKTKTPIAGKDFKTGQTLMKTILAPGLSARALGMEGWFSTNILGNRDGWVLDDPDNFKTKEVSKLGVLEDILLPDENPELYGDMYHKIRINYYPPRKDNKESWDNIDIVGWMGYKMQIKINFLCRDSILAAPIVLDLALFIDFAKRAGMSGIQEWLSFYLKSPQTAPGLRPEHDIFKQLIKLQNTLRYLMGEDLITHLGLDYYDGILNEG</sequence>
<protein>
    <submittedName>
        <fullName evidence="4">Inositol-3-phosphate synthase</fullName>
    </submittedName>
</protein>
<dbReference type="EMBL" id="JAICCF010000001">
    <property type="protein sequence ID" value="MBW8683627.1"/>
    <property type="molecule type" value="Genomic_DNA"/>
</dbReference>
<keyword evidence="2" id="KW-1133">Transmembrane helix</keyword>
<keyword evidence="2" id="KW-0812">Transmembrane</keyword>
<feature type="transmembrane region" description="Helical" evidence="2">
    <location>
        <begin position="12"/>
        <end position="30"/>
    </location>
</feature>
<dbReference type="InterPro" id="IPR036291">
    <property type="entry name" value="NAD(P)-bd_dom_sf"/>
</dbReference>
<evidence type="ECO:0000313" key="5">
    <source>
        <dbReference type="Proteomes" id="UP000812961"/>
    </source>
</evidence>
<keyword evidence="2" id="KW-0472">Membrane</keyword>
<dbReference type="SUPFAM" id="SSF51735">
    <property type="entry name" value="NAD(P)-binding Rossmann-fold domains"/>
    <property type="match status" value="1"/>
</dbReference>
<dbReference type="SUPFAM" id="SSF55347">
    <property type="entry name" value="Glyceraldehyde-3-phosphate dehydrogenase-like, C-terminal domain"/>
    <property type="match status" value="1"/>
</dbReference>
<evidence type="ECO:0000256" key="1">
    <source>
        <dbReference type="ARBA" id="ARBA00010813"/>
    </source>
</evidence>
<evidence type="ECO:0000313" key="4">
    <source>
        <dbReference type="EMBL" id="MBW8683627.1"/>
    </source>
</evidence>
<proteinExistence type="inferred from homology"/>
<comment type="similarity">
    <text evidence="1">Belongs to the myo-inositol 1-phosphate synthase family.</text>
</comment>
<dbReference type="Pfam" id="PF01658">
    <property type="entry name" value="Inos-1-P_synth"/>
    <property type="match status" value="1"/>
</dbReference>
<evidence type="ECO:0000256" key="2">
    <source>
        <dbReference type="SAM" id="Phobius"/>
    </source>
</evidence>
<reference evidence="4 5" key="1">
    <citation type="submission" date="2021-08" db="EMBL/GenBank/DDBJ databases">
        <title>The genome sequence of Chitinophaga sp. B61.</title>
        <authorList>
            <person name="Zhang X."/>
        </authorList>
    </citation>
    <scope>NUCLEOTIDE SEQUENCE [LARGE SCALE GENOMIC DNA]</scope>
    <source>
        <strain evidence="4 5">B61</strain>
    </source>
</reference>
<feature type="domain" description="Myo-inositol-1-phosphate synthase GAPDH-like" evidence="3">
    <location>
        <begin position="246"/>
        <end position="358"/>
    </location>
</feature>
<dbReference type="InterPro" id="IPR002587">
    <property type="entry name" value="Myo-inos-1-P_Synthase"/>
</dbReference>
<comment type="caution">
    <text evidence="4">The sequence shown here is derived from an EMBL/GenBank/DDBJ whole genome shotgun (WGS) entry which is preliminary data.</text>
</comment>
<keyword evidence="5" id="KW-1185">Reference proteome</keyword>
<dbReference type="Pfam" id="PF07994">
    <property type="entry name" value="NAD_binding_5"/>
    <property type="match status" value="1"/>
</dbReference>
<gene>
    <name evidence="4" type="ORF">K1Y79_04715</name>
</gene>
<dbReference type="PIRSF" id="PIRSF015578">
    <property type="entry name" value="Myoinos-ppht_syn"/>
    <property type="match status" value="1"/>
</dbReference>
<dbReference type="RefSeq" id="WP_220248842.1">
    <property type="nucleotide sequence ID" value="NZ_JAICCF010000001.1"/>
</dbReference>